<keyword evidence="2" id="KW-1185">Reference proteome</keyword>
<name>A0A9J6NX10_9CLOT</name>
<reference evidence="1" key="2">
    <citation type="submission" date="2021-04" db="EMBL/GenBank/DDBJ databases">
        <authorList>
            <person name="Dong X."/>
        </authorList>
    </citation>
    <scope>NUCLEOTIDE SEQUENCE</scope>
    <source>
        <strain evidence="1">ZWT</strain>
    </source>
</reference>
<evidence type="ECO:0000313" key="2">
    <source>
        <dbReference type="Proteomes" id="UP001056429"/>
    </source>
</evidence>
<dbReference type="AlphaFoldDB" id="A0A9J6NX10"/>
<dbReference type="EMBL" id="JAGSOJ010000001">
    <property type="protein sequence ID" value="MCM1988534.1"/>
    <property type="molecule type" value="Genomic_DNA"/>
</dbReference>
<comment type="caution">
    <text evidence="1">The sequence shown here is derived from an EMBL/GenBank/DDBJ whole genome shotgun (WGS) entry which is preliminary data.</text>
</comment>
<accession>A0A9J6NX10</accession>
<proteinExistence type="predicted"/>
<reference evidence="1" key="1">
    <citation type="journal article" date="2021" name="mSystems">
        <title>Bacteria and Archaea Synergistically Convert Glycine Betaine to Biogenic Methane in the Formosa Cold Seep of the South China Sea.</title>
        <authorList>
            <person name="Li L."/>
            <person name="Zhang W."/>
            <person name="Zhang S."/>
            <person name="Song L."/>
            <person name="Sun Q."/>
            <person name="Zhang H."/>
            <person name="Xiang H."/>
            <person name="Dong X."/>
        </authorList>
    </citation>
    <scope>NUCLEOTIDE SEQUENCE</scope>
    <source>
        <strain evidence="1">ZWT</strain>
    </source>
</reference>
<dbReference type="RefSeq" id="WP_250857399.1">
    <property type="nucleotide sequence ID" value="NZ_JAGSOJ010000001.1"/>
</dbReference>
<evidence type="ECO:0000313" key="1">
    <source>
        <dbReference type="EMBL" id="MCM1988534.1"/>
    </source>
</evidence>
<protein>
    <submittedName>
        <fullName evidence="1">Uncharacterized protein</fullName>
    </submittedName>
</protein>
<dbReference type="Proteomes" id="UP001056429">
    <property type="component" value="Unassembled WGS sequence"/>
</dbReference>
<sequence length="151" mass="17787">MKYDLHEYNTFREVTQKTENEEGIFIDNQRIKEILNRPEGYGKDAYWSFHKLGKSPSAFKSPFLQIKKPNENKFNEEAFWGEDYTFEELGEIDNKSLERPVGDIFKGPYWSLFNIGKSPGVFKDSKLKDDGTKINKNDQLKLEEFKTEEDI</sequence>
<organism evidence="1 2">
    <name type="scientific">Oceanirhabdus seepicola</name>
    <dbReference type="NCBI Taxonomy" id="2828781"/>
    <lineage>
        <taxon>Bacteria</taxon>
        <taxon>Bacillati</taxon>
        <taxon>Bacillota</taxon>
        <taxon>Clostridia</taxon>
        <taxon>Eubacteriales</taxon>
        <taxon>Clostridiaceae</taxon>
        <taxon>Oceanirhabdus</taxon>
    </lineage>
</organism>
<gene>
    <name evidence="1" type="ORF">KDK92_02195</name>
</gene>